<dbReference type="EMBL" id="CP106753">
    <property type="protein sequence ID" value="UXY17352.1"/>
    <property type="molecule type" value="Genomic_DNA"/>
</dbReference>
<accession>A0ABY6DSL2</accession>
<keyword evidence="2" id="KW-1185">Reference proteome</keyword>
<organism evidence="1 2">
    <name type="scientific">Chitiniphilus purpureus</name>
    <dbReference type="NCBI Taxonomy" id="2981137"/>
    <lineage>
        <taxon>Bacteria</taxon>
        <taxon>Pseudomonadati</taxon>
        <taxon>Pseudomonadota</taxon>
        <taxon>Betaproteobacteria</taxon>
        <taxon>Neisseriales</taxon>
        <taxon>Chitinibacteraceae</taxon>
        <taxon>Chitiniphilus</taxon>
    </lineage>
</organism>
<evidence type="ECO:0008006" key="3">
    <source>
        <dbReference type="Google" id="ProtNLM"/>
    </source>
</evidence>
<gene>
    <name evidence="1" type="ORF">N8I74_00025</name>
</gene>
<dbReference type="InterPro" id="IPR036590">
    <property type="entry name" value="SRAP-like"/>
</dbReference>
<dbReference type="SUPFAM" id="SSF143081">
    <property type="entry name" value="BB1717-like"/>
    <property type="match status" value="1"/>
</dbReference>
<evidence type="ECO:0000313" key="1">
    <source>
        <dbReference type="EMBL" id="UXY17352.1"/>
    </source>
</evidence>
<name>A0ABY6DSL2_9NEIS</name>
<reference evidence="1" key="1">
    <citation type="submission" date="2022-10" db="EMBL/GenBank/DDBJ databases">
        <title>Chitiniphilus purpureus sp. nov., a novel chitin-degrading bacterium isolated from crawfish pond sediment.</title>
        <authorList>
            <person name="Li K."/>
        </authorList>
    </citation>
    <scope>NUCLEOTIDE SEQUENCE</scope>
    <source>
        <strain evidence="1">CD1</strain>
    </source>
</reference>
<evidence type="ECO:0000313" key="2">
    <source>
        <dbReference type="Proteomes" id="UP001061302"/>
    </source>
</evidence>
<dbReference type="Proteomes" id="UP001061302">
    <property type="component" value="Chromosome"/>
</dbReference>
<sequence length="92" mass="10383">MLAACAARPPSATRQGWDYIEHLGWDQELEALDDPPRYNVPPGTCQLMLHRLAEGGAPAADWVWWNYLPTWAKTKGDYPNARIEKVLRGSGY</sequence>
<protein>
    <recommendedName>
        <fullName evidence="3">Lytic transglycosylase domain-containing protein</fullName>
    </recommendedName>
</protein>
<dbReference type="Gene3D" id="3.90.1680.10">
    <property type="entry name" value="SOS response associated peptidase-like"/>
    <property type="match status" value="1"/>
</dbReference>
<dbReference type="RefSeq" id="WP_263126786.1">
    <property type="nucleotide sequence ID" value="NZ_CP106753.1"/>
</dbReference>
<proteinExistence type="predicted"/>